<keyword evidence="8 9" id="KW-0413">Isomerase</keyword>
<evidence type="ECO:0000256" key="8">
    <source>
        <dbReference type="ARBA" id="ARBA00023235"/>
    </source>
</evidence>
<evidence type="ECO:0000256" key="1">
    <source>
        <dbReference type="ARBA" id="ARBA00000083"/>
    </source>
</evidence>
<reference evidence="11 12" key="1">
    <citation type="journal article" date="2014" name="Int. J. Syst. Evol. Microbiol.">
        <title>Ramlibacter solisilvae sp. nov., isolated from forest soil, and emended description of the genus Ramlibacter.</title>
        <authorList>
            <person name="Lee H.J."/>
            <person name="Lee S.H."/>
            <person name="Lee S.S."/>
            <person name="Lee J.S."/>
            <person name="Kim Y."/>
            <person name="Kim S.C."/>
            <person name="Jeon C.O."/>
        </authorList>
    </citation>
    <scope>NUCLEOTIDE SEQUENCE [LARGE SCALE GENOMIC DNA]</scope>
    <source>
        <strain evidence="11 12">5-10</strain>
    </source>
</reference>
<dbReference type="EMBL" id="CP010951">
    <property type="protein sequence ID" value="AMO24142.1"/>
    <property type="molecule type" value="Genomic_DNA"/>
</dbReference>
<evidence type="ECO:0000256" key="6">
    <source>
        <dbReference type="ARBA" id="ARBA00018569"/>
    </source>
</evidence>
<dbReference type="UniPathway" id="UPA00214"/>
<evidence type="ECO:0000256" key="5">
    <source>
        <dbReference type="ARBA" id="ARBA00013189"/>
    </source>
</evidence>
<comment type="catalytic activity">
    <reaction evidence="1 9">
        <text>UDP-alpha-D-glucose = UDP-alpha-D-galactose</text>
        <dbReference type="Rhea" id="RHEA:22168"/>
        <dbReference type="ChEBI" id="CHEBI:58885"/>
        <dbReference type="ChEBI" id="CHEBI:66914"/>
        <dbReference type="EC" id="5.1.3.2"/>
    </reaction>
</comment>
<dbReference type="RefSeq" id="WP_061501573.1">
    <property type="nucleotide sequence ID" value="NZ_CP010951.1"/>
</dbReference>
<evidence type="ECO:0000256" key="2">
    <source>
        <dbReference type="ARBA" id="ARBA00001911"/>
    </source>
</evidence>
<dbReference type="CDD" id="cd05247">
    <property type="entry name" value="UDP_G4E_1_SDR_e"/>
    <property type="match status" value="1"/>
</dbReference>
<gene>
    <name evidence="11" type="ORF">UC35_16460</name>
</gene>
<keyword evidence="9" id="KW-0119">Carbohydrate metabolism</keyword>
<sequence>MNILLTGGAGYIGSHTCVALMQAGYTPVILDNFANSHPRVIERLQAITGQPVICERGDVLDTQEVEAVLRRHRIAGVVHLAGDKAVGESVAKPLKYYRNNIGGAVSLMQAMQAAGCGILVFSSSATVYGDPASVPIREDFPRSHTNPYGHTKLVIEDMLAAQGAADPSWKVAVLRYFNPVGAHPSGLIGEDPADVPNNLMPYIAQTAMGTREQLNVFGNDYPTPDGTGVRDYIHVCDLAEGHVAALRYLLESGKGLTVNLGTGRGYSVLEVRRAFEKASGRDIPYRIAPRRPGDVAQCYADPELARELLGWQASRSLDEMCADSWRWQSRNPRGYRD</sequence>
<dbReference type="EC" id="5.1.3.2" evidence="5 9"/>
<dbReference type="PATRIC" id="fig|94132.3.peg.3358"/>
<dbReference type="Proteomes" id="UP000070433">
    <property type="component" value="Chromosome"/>
</dbReference>
<comment type="subunit">
    <text evidence="9">Homodimer.</text>
</comment>
<dbReference type="Gene3D" id="3.90.25.10">
    <property type="entry name" value="UDP-galactose 4-epimerase, domain 1"/>
    <property type="match status" value="1"/>
</dbReference>
<dbReference type="NCBIfam" id="NF007956">
    <property type="entry name" value="PRK10675.1"/>
    <property type="match status" value="1"/>
</dbReference>
<dbReference type="OrthoDB" id="9803010at2"/>
<dbReference type="GO" id="GO:0003978">
    <property type="term" value="F:UDP-glucose 4-epimerase activity"/>
    <property type="evidence" value="ECO:0007669"/>
    <property type="project" value="UniProtKB-UniRule"/>
</dbReference>
<dbReference type="GO" id="GO:0005829">
    <property type="term" value="C:cytosol"/>
    <property type="evidence" value="ECO:0007669"/>
    <property type="project" value="TreeGrafter"/>
</dbReference>
<dbReference type="PANTHER" id="PTHR43725:SF47">
    <property type="entry name" value="UDP-GLUCOSE 4-EPIMERASE"/>
    <property type="match status" value="1"/>
</dbReference>
<dbReference type="SUPFAM" id="SSF51735">
    <property type="entry name" value="NAD(P)-binding Rossmann-fold domains"/>
    <property type="match status" value="1"/>
</dbReference>
<evidence type="ECO:0000313" key="11">
    <source>
        <dbReference type="EMBL" id="AMO24142.1"/>
    </source>
</evidence>
<keyword evidence="12" id="KW-1185">Reference proteome</keyword>
<name>A0A127K0L9_9BURK</name>
<evidence type="ECO:0000256" key="7">
    <source>
        <dbReference type="ARBA" id="ARBA00023027"/>
    </source>
</evidence>
<dbReference type="Pfam" id="PF16363">
    <property type="entry name" value="GDP_Man_Dehyd"/>
    <property type="match status" value="1"/>
</dbReference>
<evidence type="ECO:0000313" key="12">
    <source>
        <dbReference type="Proteomes" id="UP000070433"/>
    </source>
</evidence>
<organism evidence="11 12">
    <name type="scientific">Ramlibacter tataouinensis</name>
    <dbReference type="NCBI Taxonomy" id="94132"/>
    <lineage>
        <taxon>Bacteria</taxon>
        <taxon>Pseudomonadati</taxon>
        <taxon>Pseudomonadota</taxon>
        <taxon>Betaproteobacteria</taxon>
        <taxon>Burkholderiales</taxon>
        <taxon>Comamonadaceae</taxon>
        <taxon>Ramlibacter</taxon>
    </lineage>
</organism>
<dbReference type="InterPro" id="IPR036291">
    <property type="entry name" value="NAD(P)-bd_dom_sf"/>
</dbReference>
<comment type="cofactor">
    <cofactor evidence="2 9">
        <name>NAD(+)</name>
        <dbReference type="ChEBI" id="CHEBI:57540"/>
    </cofactor>
</comment>
<dbReference type="NCBIfam" id="TIGR01179">
    <property type="entry name" value="galE"/>
    <property type="match status" value="1"/>
</dbReference>
<keyword evidence="7 9" id="KW-0520">NAD</keyword>
<proteinExistence type="inferred from homology"/>
<evidence type="ECO:0000259" key="10">
    <source>
        <dbReference type="Pfam" id="PF16363"/>
    </source>
</evidence>
<feature type="domain" description="NAD(P)-binding" evidence="10">
    <location>
        <begin position="4"/>
        <end position="323"/>
    </location>
</feature>
<accession>A0A127K0L9</accession>
<dbReference type="Gene3D" id="3.40.50.720">
    <property type="entry name" value="NAD(P)-binding Rossmann-like Domain"/>
    <property type="match status" value="1"/>
</dbReference>
<dbReference type="InterPro" id="IPR005886">
    <property type="entry name" value="UDP_G4E"/>
</dbReference>
<dbReference type="PANTHER" id="PTHR43725">
    <property type="entry name" value="UDP-GLUCOSE 4-EPIMERASE"/>
    <property type="match status" value="1"/>
</dbReference>
<comment type="similarity">
    <text evidence="4 9">Belongs to the NAD(P)-dependent epimerase/dehydratase family.</text>
</comment>
<protein>
    <recommendedName>
        <fullName evidence="6 9">UDP-glucose 4-epimerase</fullName>
        <ecNumber evidence="5 9">5.1.3.2</ecNumber>
    </recommendedName>
</protein>
<evidence type="ECO:0000256" key="3">
    <source>
        <dbReference type="ARBA" id="ARBA00004947"/>
    </source>
</evidence>
<evidence type="ECO:0000256" key="9">
    <source>
        <dbReference type="RuleBase" id="RU366046"/>
    </source>
</evidence>
<comment type="pathway">
    <text evidence="3 9">Carbohydrate metabolism; galactose metabolism.</text>
</comment>
<dbReference type="InterPro" id="IPR016040">
    <property type="entry name" value="NAD(P)-bd_dom"/>
</dbReference>
<evidence type="ECO:0000256" key="4">
    <source>
        <dbReference type="ARBA" id="ARBA00007637"/>
    </source>
</evidence>
<dbReference type="GO" id="GO:0006012">
    <property type="term" value="P:galactose metabolic process"/>
    <property type="evidence" value="ECO:0007669"/>
    <property type="project" value="UniProtKB-UniPathway"/>
</dbReference>
<dbReference type="AlphaFoldDB" id="A0A127K0L9"/>